<dbReference type="AlphaFoldDB" id="S0G3E6"/>
<dbReference type="SUPFAM" id="SSF55826">
    <property type="entry name" value="YbaK/ProRS associated domain"/>
    <property type="match status" value="1"/>
</dbReference>
<evidence type="ECO:0000256" key="1">
    <source>
        <dbReference type="ARBA" id="ARBA00010201"/>
    </source>
</evidence>
<dbReference type="Gene3D" id="3.90.960.10">
    <property type="entry name" value="YbaK/aminoacyl-tRNA synthetase-associated domain"/>
    <property type="match status" value="1"/>
</dbReference>
<comment type="similarity">
    <text evidence="1">Belongs to the PRORSD1 family.</text>
</comment>
<proteinExistence type="inferred from homology"/>
<dbReference type="FunFam" id="3.90.960.10:FF:000005">
    <property type="entry name" value="Putative prolyl-tRNA synthetase"/>
    <property type="match status" value="1"/>
</dbReference>
<dbReference type="EC" id="3.1.1.-" evidence="3"/>
<dbReference type="Proteomes" id="UP000014216">
    <property type="component" value="Unassembled WGS sequence"/>
</dbReference>
<dbReference type="GO" id="GO:0002161">
    <property type="term" value="F:aminoacyl-tRNA deacylase activity"/>
    <property type="evidence" value="ECO:0007669"/>
    <property type="project" value="InterPro"/>
</dbReference>
<dbReference type="InterPro" id="IPR007214">
    <property type="entry name" value="YbaK/aa-tRNA-synth-assoc-dom"/>
</dbReference>
<dbReference type="EMBL" id="APJX01000009">
    <property type="protein sequence ID" value="EMS78311.1"/>
    <property type="molecule type" value="Genomic_DNA"/>
</dbReference>
<keyword evidence="4" id="KW-1185">Reference proteome</keyword>
<evidence type="ECO:0000259" key="2">
    <source>
        <dbReference type="Pfam" id="PF04073"/>
    </source>
</evidence>
<dbReference type="InterPro" id="IPR036754">
    <property type="entry name" value="YbaK/aa-tRNA-synt-asso_dom_sf"/>
</dbReference>
<dbReference type="InterPro" id="IPR040285">
    <property type="entry name" value="ProX/PRXD1"/>
</dbReference>
<gene>
    <name evidence="3" type="ORF">Dpo_9c01430</name>
</gene>
<accession>S0G3E6</accession>
<organism evidence="3 4">
    <name type="scientific">Desulfotignum phosphitoxidans DSM 13687</name>
    <dbReference type="NCBI Taxonomy" id="1286635"/>
    <lineage>
        <taxon>Bacteria</taxon>
        <taxon>Pseudomonadati</taxon>
        <taxon>Thermodesulfobacteriota</taxon>
        <taxon>Desulfobacteria</taxon>
        <taxon>Desulfobacterales</taxon>
        <taxon>Desulfobacteraceae</taxon>
        <taxon>Desulfotignum</taxon>
    </lineage>
</organism>
<feature type="domain" description="YbaK/aminoacyl-tRNA synthetase-associated" evidence="2">
    <location>
        <begin position="24"/>
        <end position="149"/>
    </location>
</feature>
<sequence length="162" mass="18008">MLQTQKELLTLLSDIGIEYTNHEHPAVFTVEEAALHQDGIKGAHSKNLFFKDKKKNLFLVVTLADKPIKIKEVAKKIGGNNMSFAKPDLLMEVLGMIPGAVTPFAAVNIKDHEVKIVLDEELMAHDLLNFHPLENTATTTIASDDLVKFLEHCGQSPEIIRL</sequence>
<protein>
    <submittedName>
        <fullName evidence="3">Ala-tRNA(Pro) hydrolase</fullName>
        <ecNumber evidence="3">3.1.1.-</ecNumber>
    </submittedName>
</protein>
<dbReference type="PANTHER" id="PTHR31423">
    <property type="entry name" value="YBAK DOMAIN-CONTAINING PROTEIN"/>
    <property type="match status" value="1"/>
</dbReference>
<evidence type="ECO:0000313" key="3">
    <source>
        <dbReference type="EMBL" id="EMS78311.1"/>
    </source>
</evidence>
<dbReference type="RefSeq" id="WP_006967743.1">
    <property type="nucleotide sequence ID" value="NZ_APJX01000009.1"/>
</dbReference>
<evidence type="ECO:0000313" key="4">
    <source>
        <dbReference type="Proteomes" id="UP000014216"/>
    </source>
</evidence>
<reference evidence="3 4" key="1">
    <citation type="journal article" date="2013" name="Genome Announc.">
        <title>Draft Genome Sequence of Desulfotignum phosphitoxidans DSM 13687 Strain FiPS-3.</title>
        <authorList>
            <person name="Poehlein A."/>
            <person name="Daniel R."/>
            <person name="Simeonova D.D."/>
        </authorList>
    </citation>
    <scope>NUCLEOTIDE SEQUENCE [LARGE SCALE GENOMIC DNA]</scope>
    <source>
        <strain evidence="3 4">DSM 13687</strain>
    </source>
</reference>
<dbReference type="CDD" id="cd04335">
    <property type="entry name" value="PrdX_deacylase"/>
    <property type="match status" value="1"/>
</dbReference>
<keyword evidence="3" id="KW-0378">Hydrolase</keyword>
<dbReference type="OrthoDB" id="5145315at2"/>
<name>S0G3E6_9BACT</name>
<comment type="caution">
    <text evidence="3">The sequence shown here is derived from an EMBL/GenBank/DDBJ whole genome shotgun (WGS) entry which is preliminary data.</text>
</comment>
<dbReference type="Pfam" id="PF04073">
    <property type="entry name" value="tRNA_edit"/>
    <property type="match status" value="1"/>
</dbReference>
<dbReference type="PANTHER" id="PTHR31423:SF3">
    <property type="entry name" value="PROLYL-TRNA SYNTHETASE ASSOCIATED DOMAIN-CONTAINING PROTEIN 1-RELATED"/>
    <property type="match status" value="1"/>
</dbReference>